<gene>
    <name evidence="1" type="ORF">APLA_LOCUS3746</name>
</gene>
<comment type="caution">
    <text evidence="1">The sequence shown here is derived from an EMBL/GenBank/DDBJ whole genome shotgun (WGS) entry which is preliminary data.</text>
</comment>
<reference evidence="1 2" key="1">
    <citation type="submission" date="2020-04" db="EMBL/GenBank/DDBJ databases">
        <authorList>
            <person name="Wallbank WR R."/>
            <person name="Pardo Diaz C."/>
            <person name="Kozak K."/>
            <person name="Martin S."/>
            <person name="Jiggins C."/>
            <person name="Moest M."/>
            <person name="Warren A I."/>
            <person name="Byers J.R.P. K."/>
            <person name="Montejo-Kovacevich G."/>
            <person name="Yen C E."/>
        </authorList>
    </citation>
    <scope>NUCLEOTIDE SEQUENCE [LARGE SCALE GENOMIC DNA]</scope>
</reference>
<accession>A0A8S0Z9A6</accession>
<proteinExistence type="predicted"/>
<evidence type="ECO:0000313" key="2">
    <source>
        <dbReference type="Proteomes" id="UP000494256"/>
    </source>
</evidence>
<sequence length="66" mass="7677">MINQKFKLMFKTCFVFERKRPIEVNVNIILKVGHLHTNGFGYRALVQCEVLSVELMIEVICGHGRK</sequence>
<dbReference type="OrthoDB" id="9993879at2759"/>
<dbReference type="EMBL" id="CADEBD010000284">
    <property type="protein sequence ID" value="CAB3228950.1"/>
    <property type="molecule type" value="Genomic_DNA"/>
</dbReference>
<protein>
    <submittedName>
        <fullName evidence="1">Uncharacterized protein</fullName>
    </submittedName>
</protein>
<dbReference type="Proteomes" id="UP000494256">
    <property type="component" value="Unassembled WGS sequence"/>
</dbReference>
<evidence type="ECO:0000313" key="1">
    <source>
        <dbReference type="EMBL" id="CAB3228950.1"/>
    </source>
</evidence>
<dbReference type="AlphaFoldDB" id="A0A8S0Z9A6"/>
<organism evidence="1 2">
    <name type="scientific">Arctia plantaginis</name>
    <name type="common">Wood tiger moth</name>
    <name type="synonym">Phalaena plantaginis</name>
    <dbReference type="NCBI Taxonomy" id="874455"/>
    <lineage>
        <taxon>Eukaryota</taxon>
        <taxon>Metazoa</taxon>
        <taxon>Ecdysozoa</taxon>
        <taxon>Arthropoda</taxon>
        <taxon>Hexapoda</taxon>
        <taxon>Insecta</taxon>
        <taxon>Pterygota</taxon>
        <taxon>Neoptera</taxon>
        <taxon>Endopterygota</taxon>
        <taxon>Lepidoptera</taxon>
        <taxon>Glossata</taxon>
        <taxon>Ditrysia</taxon>
        <taxon>Noctuoidea</taxon>
        <taxon>Erebidae</taxon>
        <taxon>Arctiinae</taxon>
        <taxon>Arctia</taxon>
    </lineage>
</organism>
<name>A0A8S0Z9A6_ARCPL</name>